<keyword evidence="7" id="KW-0862">Zinc</keyword>
<dbReference type="Gene3D" id="1.10.1410.10">
    <property type="match status" value="1"/>
</dbReference>
<evidence type="ECO:0000256" key="8">
    <source>
        <dbReference type="SAM" id="MobiDB-lite"/>
    </source>
</evidence>
<organism evidence="10 11">
    <name type="scientific">Biomphalaria glabrata</name>
    <name type="common">Bloodfluke planorb</name>
    <name type="synonym">Freshwater snail</name>
    <dbReference type="NCBI Taxonomy" id="6526"/>
    <lineage>
        <taxon>Eukaryota</taxon>
        <taxon>Metazoa</taxon>
        <taxon>Spiralia</taxon>
        <taxon>Lophotrochozoa</taxon>
        <taxon>Mollusca</taxon>
        <taxon>Gastropoda</taxon>
        <taxon>Heterobranchia</taxon>
        <taxon>Euthyneura</taxon>
        <taxon>Panpulmonata</taxon>
        <taxon>Hygrophila</taxon>
        <taxon>Lymnaeoidea</taxon>
        <taxon>Planorbidae</taxon>
        <taxon>Biomphalaria</taxon>
    </lineage>
</organism>
<dbReference type="PROSITE" id="PS50158">
    <property type="entry name" value="ZF_CCHC"/>
    <property type="match status" value="1"/>
</dbReference>
<dbReference type="VEuPathDB" id="VectorBase:BGLAX_047311"/>
<feature type="region of interest" description="Disordered" evidence="8">
    <location>
        <begin position="294"/>
        <end position="430"/>
    </location>
</feature>
<dbReference type="InterPro" id="IPR045100">
    <property type="entry name" value="TUT4/7_NTP_transf"/>
</dbReference>
<dbReference type="InterPro" id="IPR002058">
    <property type="entry name" value="PAP_assoc"/>
</dbReference>
<evidence type="ECO:0000256" key="2">
    <source>
        <dbReference type="ARBA" id="ARBA00001946"/>
    </source>
</evidence>
<evidence type="ECO:0000256" key="6">
    <source>
        <dbReference type="ARBA" id="ARBA00038491"/>
    </source>
</evidence>
<evidence type="ECO:0000256" key="5">
    <source>
        <dbReference type="ARBA" id="ARBA00022842"/>
    </source>
</evidence>
<proteinExistence type="inferred from homology"/>
<sequence>MSPASVLIHMYGSSLTGFGLKTADINVDLNSTDKDKKLTVLLNEVYILLRDKKDTGFSNVRTDFLAKVPVLLLTDEATGYQVTIAIHCYNAHCSGELLAIYSDFDERVRKLAIAFRYWASIFGLDHHYDGFIPPHALSLMVIYYLQNCSPQVLPIITPPKVTGEEVGDFHQDSPAFERMRKKVMKYAFQKRNESSLGQLWLGLIRFYSLEFDVVTNVVTIRNEVLKRTTKPWNSKKLSVEDPYMTKKNITRMLNNARIYEYWQDAVKKSYYYFGLPRDCKGKSLISDEELKDMRQKMKGSQQHGEGSGRAQQQNQTPTDTRETESDEDVVIPPNPLLAKFTSRLATRNERNSSADDDEDSCTNECSSVTSESLQRSQASSHLNADEASTSSTTESVSHSQTKNKLKVQGNPHNERTTGISKDIDDENDGDEEEDFLLVDPWQDYQLSYEFTKETFLTDGKGPILVCMYCEQEGHLKNNCPEDELPEVLPLPALTSRHVRVLTQTLNRVP</sequence>
<dbReference type="InterPro" id="IPR001878">
    <property type="entry name" value="Znf_CCHC"/>
</dbReference>
<protein>
    <recommendedName>
        <fullName evidence="9">CCHC-type domain-containing protein</fullName>
    </recommendedName>
</protein>
<dbReference type="GO" id="GO:0008270">
    <property type="term" value="F:zinc ion binding"/>
    <property type="evidence" value="ECO:0007669"/>
    <property type="project" value="UniProtKB-KW"/>
</dbReference>
<dbReference type="KEGG" id="bgt:106074236"/>
<dbReference type="InterPro" id="IPR043519">
    <property type="entry name" value="NT_sf"/>
</dbReference>
<comment type="cofactor">
    <cofactor evidence="2">
        <name>Mg(2+)</name>
        <dbReference type="ChEBI" id="CHEBI:18420"/>
    </cofactor>
</comment>
<dbReference type="GO" id="GO:0016779">
    <property type="term" value="F:nucleotidyltransferase activity"/>
    <property type="evidence" value="ECO:0007669"/>
    <property type="project" value="InterPro"/>
</dbReference>
<evidence type="ECO:0000313" key="10">
    <source>
        <dbReference type="EnsemblMetazoa" id="BGLB036809-PA"/>
    </source>
</evidence>
<dbReference type="GO" id="GO:0031123">
    <property type="term" value="P:RNA 3'-end processing"/>
    <property type="evidence" value="ECO:0007669"/>
    <property type="project" value="TreeGrafter"/>
</dbReference>
<evidence type="ECO:0000313" key="11">
    <source>
        <dbReference type="Proteomes" id="UP000076420"/>
    </source>
</evidence>
<feature type="domain" description="CCHC-type" evidence="9">
    <location>
        <begin position="466"/>
        <end position="481"/>
    </location>
</feature>
<dbReference type="Proteomes" id="UP000076420">
    <property type="component" value="Unassembled WGS sequence"/>
</dbReference>
<dbReference type="AlphaFoldDB" id="A0A2C9LZY4"/>
<dbReference type="PANTHER" id="PTHR12271">
    <property type="entry name" value="POLY A POLYMERASE CID PAP -RELATED"/>
    <property type="match status" value="1"/>
</dbReference>
<dbReference type="Gene3D" id="3.30.460.10">
    <property type="entry name" value="Beta Polymerase, domain 2"/>
    <property type="match status" value="1"/>
</dbReference>
<evidence type="ECO:0000259" key="9">
    <source>
        <dbReference type="PROSITE" id="PS50158"/>
    </source>
</evidence>
<dbReference type="SUPFAM" id="SSF57756">
    <property type="entry name" value="Retrovirus zinc finger-like domains"/>
    <property type="match status" value="1"/>
</dbReference>
<keyword evidence="3" id="KW-0808">Transferase</keyword>
<keyword evidence="4" id="KW-0479">Metal-binding</keyword>
<dbReference type="EnsemblMetazoa" id="BGLB036809-RA">
    <property type="protein sequence ID" value="BGLB036809-PA"/>
    <property type="gene ID" value="BGLB036809"/>
</dbReference>
<feature type="compositionally biased region" description="Low complexity" evidence="8">
    <location>
        <begin position="388"/>
        <end position="400"/>
    </location>
</feature>
<dbReference type="InterPro" id="IPR036875">
    <property type="entry name" value="Znf_CCHC_sf"/>
</dbReference>
<feature type="compositionally biased region" description="Polar residues" evidence="8">
    <location>
        <begin position="362"/>
        <end position="382"/>
    </location>
</feature>
<comment type="cofactor">
    <cofactor evidence="1">
        <name>Mn(2+)</name>
        <dbReference type="ChEBI" id="CHEBI:29035"/>
    </cofactor>
</comment>
<evidence type="ECO:0000256" key="3">
    <source>
        <dbReference type="ARBA" id="ARBA00022679"/>
    </source>
</evidence>
<evidence type="ECO:0000256" key="1">
    <source>
        <dbReference type="ARBA" id="ARBA00001936"/>
    </source>
</evidence>
<gene>
    <name evidence="10" type="primary">106074236</name>
</gene>
<keyword evidence="7" id="KW-0863">Zinc-finger</keyword>
<reference evidence="10" key="1">
    <citation type="submission" date="2020-05" db="UniProtKB">
        <authorList>
            <consortium name="EnsemblMetazoa"/>
        </authorList>
    </citation>
    <scope>IDENTIFICATION</scope>
    <source>
        <strain evidence="10">BB02</strain>
    </source>
</reference>
<dbReference type="Pfam" id="PF19088">
    <property type="entry name" value="TUTase"/>
    <property type="match status" value="1"/>
</dbReference>
<dbReference type="SUPFAM" id="SSF81631">
    <property type="entry name" value="PAP/OAS1 substrate-binding domain"/>
    <property type="match status" value="1"/>
</dbReference>
<dbReference type="CDD" id="cd05402">
    <property type="entry name" value="NT_PAP_TUTase"/>
    <property type="match status" value="1"/>
</dbReference>
<feature type="compositionally biased region" description="Polar residues" evidence="8">
    <location>
        <begin position="298"/>
        <end position="318"/>
    </location>
</feature>
<dbReference type="Pfam" id="PF03828">
    <property type="entry name" value="PAP_assoc"/>
    <property type="match status" value="1"/>
</dbReference>
<comment type="similarity">
    <text evidence="6">Belongs to the DNA polymerase type-B-like family. GLD2 subfamily.</text>
</comment>
<dbReference type="SUPFAM" id="SSF81301">
    <property type="entry name" value="Nucleotidyltransferase"/>
    <property type="match status" value="1"/>
</dbReference>
<dbReference type="SMART" id="SM00343">
    <property type="entry name" value="ZnF_C2HC"/>
    <property type="match status" value="1"/>
</dbReference>
<evidence type="ECO:0000256" key="4">
    <source>
        <dbReference type="ARBA" id="ARBA00022723"/>
    </source>
</evidence>
<dbReference type="STRING" id="6526.A0A2C9LZY4"/>
<dbReference type="GO" id="GO:0003676">
    <property type="term" value="F:nucleic acid binding"/>
    <property type="evidence" value="ECO:0007669"/>
    <property type="project" value="InterPro"/>
</dbReference>
<dbReference type="VEuPathDB" id="VectorBase:BGLB036809"/>
<dbReference type="OrthoDB" id="407432at2759"/>
<name>A0A2C9LZY4_BIOGL</name>
<evidence type="ECO:0000256" key="7">
    <source>
        <dbReference type="PROSITE-ProRule" id="PRU00047"/>
    </source>
</evidence>
<keyword evidence="5" id="KW-0460">Magnesium</keyword>
<dbReference type="PANTHER" id="PTHR12271:SF40">
    <property type="entry name" value="POLY(A) RNA POLYMERASE GLD2"/>
    <property type="match status" value="1"/>
</dbReference>
<accession>A0A2C9LZY4</accession>